<reference evidence="1" key="2">
    <citation type="journal article" date="2015" name="Fish Shellfish Immunol.">
        <title>Early steps in the European eel (Anguilla anguilla)-Vibrio vulnificus interaction in the gills: Role of the RtxA13 toxin.</title>
        <authorList>
            <person name="Callol A."/>
            <person name="Pajuelo D."/>
            <person name="Ebbesson L."/>
            <person name="Teles M."/>
            <person name="MacKenzie S."/>
            <person name="Amaro C."/>
        </authorList>
    </citation>
    <scope>NUCLEOTIDE SEQUENCE</scope>
</reference>
<dbReference type="AlphaFoldDB" id="A0A0E9U5K5"/>
<protein>
    <submittedName>
        <fullName evidence="1">Uncharacterized protein</fullName>
    </submittedName>
</protein>
<accession>A0A0E9U5K5</accession>
<name>A0A0E9U5K5_ANGAN</name>
<organism evidence="1">
    <name type="scientific">Anguilla anguilla</name>
    <name type="common">European freshwater eel</name>
    <name type="synonym">Muraena anguilla</name>
    <dbReference type="NCBI Taxonomy" id="7936"/>
    <lineage>
        <taxon>Eukaryota</taxon>
        <taxon>Metazoa</taxon>
        <taxon>Chordata</taxon>
        <taxon>Craniata</taxon>
        <taxon>Vertebrata</taxon>
        <taxon>Euteleostomi</taxon>
        <taxon>Actinopterygii</taxon>
        <taxon>Neopterygii</taxon>
        <taxon>Teleostei</taxon>
        <taxon>Anguilliformes</taxon>
        <taxon>Anguillidae</taxon>
        <taxon>Anguilla</taxon>
    </lineage>
</organism>
<sequence length="47" mass="4751">MLAVCPPSSTSSVFSGSCVSRGSWHLAVAAMSSGKNVGFCSPLMSDN</sequence>
<reference evidence="1" key="1">
    <citation type="submission" date="2014-11" db="EMBL/GenBank/DDBJ databases">
        <authorList>
            <person name="Amaro Gonzalez C."/>
        </authorList>
    </citation>
    <scope>NUCLEOTIDE SEQUENCE</scope>
</reference>
<dbReference type="EMBL" id="GBXM01047476">
    <property type="protein sequence ID" value="JAH61101.1"/>
    <property type="molecule type" value="Transcribed_RNA"/>
</dbReference>
<proteinExistence type="predicted"/>
<evidence type="ECO:0000313" key="1">
    <source>
        <dbReference type="EMBL" id="JAH61101.1"/>
    </source>
</evidence>